<dbReference type="PANTHER" id="PTHR23028">
    <property type="entry name" value="ACETYLTRANSFERASE"/>
    <property type="match status" value="1"/>
</dbReference>
<feature type="transmembrane region" description="Helical" evidence="1">
    <location>
        <begin position="251"/>
        <end position="271"/>
    </location>
</feature>
<feature type="transmembrane region" description="Helical" evidence="1">
    <location>
        <begin position="278"/>
        <end position="304"/>
    </location>
</feature>
<evidence type="ECO:0000313" key="4">
    <source>
        <dbReference type="Proteomes" id="UP000269721"/>
    </source>
</evidence>
<evidence type="ECO:0000313" key="3">
    <source>
        <dbReference type="EMBL" id="RKO89661.1"/>
    </source>
</evidence>
<feature type="transmembrane region" description="Helical" evidence="1">
    <location>
        <begin position="423"/>
        <end position="446"/>
    </location>
</feature>
<accession>A0A4P9WAN3</accession>
<feature type="domain" description="Acyltransferase 3" evidence="2">
    <location>
        <begin position="93"/>
        <end position="460"/>
    </location>
</feature>
<proteinExistence type="predicted"/>
<feature type="transmembrane region" description="Helical" evidence="1">
    <location>
        <begin position="533"/>
        <end position="549"/>
    </location>
</feature>
<dbReference type="Proteomes" id="UP000269721">
    <property type="component" value="Unassembled WGS sequence"/>
</dbReference>
<keyword evidence="1" id="KW-1133">Transmembrane helix</keyword>
<sequence length="550" mass="62161">MPLLCGRRLKQPKPRLRLLAPGVFAFFFSTNNAGTIRFCTNFRRLHPLHDSSFSRVATRQLTLIVAPLPQAENKHAQNGNGVHKPAAPSTKLDWVDGLRGFAAFQVCNVHWVENLLKRYWWTWGGTVGEILTGHFAVMLFFVLSGRVLVVTYLRRKDPALITSAAFRRPIRLGLPMYAPLAIHVLFTWCRFYDVYDHMGLALGEWANTWVMKPAADHAADPVFHNFLNYLWSAPRLFLYGQGPKYPIGVQWTLGIEFWQSYWVYLFAIVVSNAGPRRWVLYAIAISITFLQTTWTTPFFLGLLIADLAESGHIAALKKHPRWTIIHRSILAFTLLLHLAASDPLRLSGVKRFVSHFIWWMPEPVYSGAQGIWGSYDFAGVPFWHADPTVLLNAFTVVLAIELTPVLQRVFETRFMRFLGQISFMLYLIHPLIHATVGSAALLVTASHLPYPIAMVITYFIDLAVNFSLSYALTLYVDEPCVRFGRTAFNFCFKDPWGWPTASPASAVFKAPASLTGVVFAAPLKLVRMIGRKFMIVLAAGTLIYVAMLIL</sequence>
<dbReference type="PANTHER" id="PTHR23028:SF134">
    <property type="entry name" value="PUTATIVE (AFU_ORTHOLOGUE AFUA_4G08520)-RELATED"/>
    <property type="match status" value="1"/>
</dbReference>
<feature type="transmembrane region" description="Helical" evidence="1">
    <location>
        <begin position="130"/>
        <end position="153"/>
    </location>
</feature>
<dbReference type="InterPro" id="IPR050879">
    <property type="entry name" value="Acyltransferase_3"/>
</dbReference>
<dbReference type="OrthoDB" id="10031269at2759"/>
<gene>
    <name evidence="3" type="ORF">BDK51DRAFT_28376</name>
</gene>
<protein>
    <recommendedName>
        <fullName evidence="2">Acyltransferase 3 domain-containing protein</fullName>
    </recommendedName>
</protein>
<feature type="transmembrane region" description="Helical" evidence="1">
    <location>
        <begin position="452"/>
        <end position="476"/>
    </location>
</feature>
<evidence type="ECO:0000259" key="2">
    <source>
        <dbReference type="Pfam" id="PF01757"/>
    </source>
</evidence>
<keyword evidence="1" id="KW-0472">Membrane</keyword>
<evidence type="ECO:0000256" key="1">
    <source>
        <dbReference type="SAM" id="Phobius"/>
    </source>
</evidence>
<dbReference type="InterPro" id="IPR002656">
    <property type="entry name" value="Acyl_transf_3_dom"/>
</dbReference>
<name>A0A4P9WAN3_9FUNG</name>
<dbReference type="GO" id="GO:0016747">
    <property type="term" value="F:acyltransferase activity, transferring groups other than amino-acyl groups"/>
    <property type="evidence" value="ECO:0007669"/>
    <property type="project" value="InterPro"/>
</dbReference>
<dbReference type="EMBL" id="KZ995963">
    <property type="protein sequence ID" value="RKO89661.1"/>
    <property type="molecule type" value="Genomic_DNA"/>
</dbReference>
<keyword evidence="1" id="KW-0812">Transmembrane</keyword>
<dbReference type="Pfam" id="PF01757">
    <property type="entry name" value="Acyl_transf_3"/>
    <property type="match status" value="1"/>
</dbReference>
<keyword evidence="4" id="KW-1185">Reference proteome</keyword>
<reference evidence="4" key="1">
    <citation type="journal article" date="2018" name="Nat. Microbiol.">
        <title>Leveraging single-cell genomics to expand the fungal tree of life.</title>
        <authorList>
            <person name="Ahrendt S.R."/>
            <person name="Quandt C.A."/>
            <person name="Ciobanu D."/>
            <person name="Clum A."/>
            <person name="Salamov A."/>
            <person name="Andreopoulos B."/>
            <person name="Cheng J.F."/>
            <person name="Woyke T."/>
            <person name="Pelin A."/>
            <person name="Henrissat B."/>
            <person name="Reynolds N.K."/>
            <person name="Benny G.L."/>
            <person name="Smith M.E."/>
            <person name="James T.Y."/>
            <person name="Grigoriev I.V."/>
        </authorList>
    </citation>
    <scope>NUCLEOTIDE SEQUENCE [LARGE SCALE GENOMIC DNA]</scope>
</reference>
<dbReference type="AlphaFoldDB" id="A0A4P9WAN3"/>
<organism evidence="3 4">
    <name type="scientific">Blyttiomyces helicus</name>
    <dbReference type="NCBI Taxonomy" id="388810"/>
    <lineage>
        <taxon>Eukaryota</taxon>
        <taxon>Fungi</taxon>
        <taxon>Fungi incertae sedis</taxon>
        <taxon>Chytridiomycota</taxon>
        <taxon>Chytridiomycota incertae sedis</taxon>
        <taxon>Chytridiomycetes</taxon>
        <taxon>Chytridiomycetes incertae sedis</taxon>
        <taxon>Blyttiomyces</taxon>
    </lineage>
</organism>
<feature type="transmembrane region" description="Helical" evidence="1">
    <location>
        <begin position="174"/>
        <end position="195"/>
    </location>
</feature>